<organism evidence="2 3">
    <name type="scientific">Cytobacillus horneckiae</name>
    <dbReference type="NCBI Taxonomy" id="549687"/>
    <lineage>
        <taxon>Bacteria</taxon>
        <taxon>Bacillati</taxon>
        <taxon>Bacillota</taxon>
        <taxon>Bacilli</taxon>
        <taxon>Bacillales</taxon>
        <taxon>Bacillaceae</taxon>
        <taxon>Cytobacillus</taxon>
    </lineage>
</organism>
<keyword evidence="1" id="KW-0812">Transmembrane</keyword>
<evidence type="ECO:0000313" key="2">
    <source>
        <dbReference type="EMBL" id="PKG27730.1"/>
    </source>
</evidence>
<comment type="caution">
    <text evidence="2">The sequence shown here is derived from an EMBL/GenBank/DDBJ whole genome shotgun (WGS) entry which is preliminary data.</text>
</comment>
<evidence type="ECO:0000256" key="1">
    <source>
        <dbReference type="SAM" id="Phobius"/>
    </source>
</evidence>
<dbReference type="RefSeq" id="WP_066190908.1">
    <property type="nucleotide sequence ID" value="NZ_CP194732.1"/>
</dbReference>
<dbReference type="EMBL" id="PISD01000036">
    <property type="protein sequence ID" value="PKG27730.1"/>
    <property type="molecule type" value="Genomic_DNA"/>
</dbReference>
<dbReference type="AlphaFoldDB" id="A0A2N0ZDZ0"/>
<gene>
    <name evidence="2" type="ORF">CWS20_16640</name>
</gene>
<proteinExistence type="predicted"/>
<keyword evidence="1" id="KW-0472">Membrane</keyword>
<name>A0A2N0ZDZ0_9BACI</name>
<feature type="transmembrane region" description="Helical" evidence="1">
    <location>
        <begin position="6"/>
        <end position="24"/>
    </location>
</feature>
<accession>A0A2N0ZDZ0</accession>
<keyword evidence="1" id="KW-1133">Transmembrane helix</keyword>
<protein>
    <submittedName>
        <fullName evidence="2">Uncharacterized protein</fullName>
    </submittedName>
</protein>
<reference evidence="2 3" key="1">
    <citation type="journal article" date="2010" name="Int. J. Syst. Evol. Microbiol.">
        <title>Bacillus horneckiae sp. nov., isolated from a spacecraft-assembly clean room.</title>
        <authorList>
            <person name="Vaishampayan P."/>
            <person name="Probst A."/>
            <person name="Krishnamurthi S."/>
            <person name="Ghosh S."/>
            <person name="Osman S."/>
            <person name="McDowall A."/>
            <person name="Ruckmani A."/>
            <person name="Mayilraj S."/>
            <person name="Venkateswaran K."/>
        </authorList>
    </citation>
    <scope>NUCLEOTIDE SEQUENCE [LARGE SCALE GENOMIC DNA]</scope>
    <source>
        <strain evidence="3">1PO1SC</strain>
    </source>
</reference>
<evidence type="ECO:0000313" key="3">
    <source>
        <dbReference type="Proteomes" id="UP000233343"/>
    </source>
</evidence>
<keyword evidence="3" id="KW-1185">Reference proteome</keyword>
<feature type="transmembrane region" description="Helical" evidence="1">
    <location>
        <begin position="36"/>
        <end position="58"/>
    </location>
</feature>
<dbReference type="Proteomes" id="UP000233343">
    <property type="component" value="Unassembled WGS sequence"/>
</dbReference>
<sequence length="59" mass="6622">MKLETAALYLSVIMAIFLFSYSYVEGIKIANSEGKVYGGTFIFTVTAGFIFSRLSYIFM</sequence>